<dbReference type="PROSITE" id="PS00232">
    <property type="entry name" value="CADHERIN_1"/>
    <property type="match status" value="6"/>
</dbReference>
<dbReference type="FunFam" id="2.60.40.60:FF:000377">
    <property type="entry name" value="Dachsous cadherin-related 1a"/>
    <property type="match status" value="1"/>
</dbReference>
<evidence type="ECO:0000256" key="2">
    <source>
        <dbReference type="ARBA" id="ARBA00022475"/>
    </source>
</evidence>
<evidence type="ECO:0000256" key="13">
    <source>
        <dbReference type="SAM" id="Phobius"/>
    </source>
</evidence>
<feature type="region of interest" description="Disordered" evidence="12">
    <location>
        <begin position="1522"/>
        <end position="1596"/>
    </location>
</feature>
<dbReference type="PANTHER" id="PTHR24027:SF438">
    <property type="entry name" value="CADHERIN 23"/>
    <property type="match status" value="1"/>
</dbReference>
<feature type="domain" description="Cadherin" evidence="14">
    <location>
        <begin position="263"/>
        <end position="364"/>
    </location>
</feature>
<dbReference type="PANTHER" id="PTHR24027">
    <property type="entry name" value="CADHERIN-23"/>
    <property type="match status" value="1"/>
</dbReference>
<feature type="domain" description="Cadherin" evidence="14">
    <location>
        <begin position="683"/>
        <end position="740"/>
    </location>
</feature>
<dbReference type="FunFam" id="2.60.40.60:FF:000104">
    <property type="entry name" value="cadherin-23 isoform X1"/>
    <property type="match status" value="1"/>
</dbReference>
<keyword evidence="8 13" id="KW-1133">Transmembrane helix</keyword>
<feature type="domain" description="Cadherin" evidence="14">
    <location>
        <begin position="1168"/>
        <end position="1270"/>
    </location>
</feature>
<dbReference type="GO" id="GO:0016477">
    <property type="term" value="P:cell migration"/>
    <property type="evidence" value="ECO:0007669"/>
    <property type="project" value="TreeGrafter"/>
</dbReference>
<sequence length="1872" mass="203201">MGEEEMPWILTDCSLSVRKFQERSPVPSVEIEGAAPGSIIGSVRPPYHQDSTVQEGQVTYLVVGGTDQDGTFMVDRLEGDVYLVRELDYEKGSRYMLHIEVSDFSKAFPCSHLIKLDIIVQDSNDHAPEFSEDPVTIVIPENIEPGASIYTFQAVDRDGSGPNISVMEDQPVGFVILYVVAHDKDEGENSRVSYRIRAGNNAGRFTLNPNTGSLSILKALDREEQEVFNLTIVAEDHGTPQLSTSQVLCVQVIDVNDEAPVFQQAKFEAQVMENRGPGTTVFTITATDRDQGSNGHITYGGVTEEGFVINPSTGVITTTKELDTEVQHHYTLTVYARDGGLPPNFAKAVVHVEVQDVNDNVPLFAKSSYELEVPENQAPVELCFIKATDPDLGPGGQLEYRIAVGDPDGAFKLHSNTGALSTSRGLDRETKSEYNLEVVAMDRGSPTLSATVTVKVKVLDINDNSPVFKKNSYTVEVSEDAAEGFQVLQVSATDTDDDHNGKVLYFLSQEAHGAFAVNEETGLITTSAPLDREKIASYSFQVFAADLSPAAPRNTSAQVTVTILDVNDNVPFFIQDPLIIEVSSRHSQRVLATMKAEDKDFGANGSVFYRFATSVKGFSINSLTGEIQATEPLTDLTQAQRTLIVEAMDQGSPAQSAQGVVVIYVKEVEYNGIRFSRNARDVSIQENAVKGEIWVQSSQGLDFEDTPRLRLVVKAETVSSMSFMAVNLVLQDVNDNLPRFQLQNYVTYMKEAQGYEMPIIQVVAEDVDQGQNGQVTYSIQSSSLSGLFKIDPMTGSITTAAIMDREIFTKTKLVVTATDRGSPRLSGLATLTVIIVDQNDNSPTIPLPQEVRIPENTLIGTEISLVTGNDVDSSPALSYSLQLDPTALGKFGIHRYSGGVSLTGPLDFEEKTWYTLTVRATDSQHQTEANIMIVVEDINDNAPVFTHDLYQITLPEHIPPGSAVITVTATDRDSGDNGKITYRVMSSTQEGFYINPSNGTLFINHRADFDPERPAVNIIIEARDGGSPPLSSLTTVQVQISDVNDNAPVFHQSEYRATVSEDTIPGSTVLTFEAFDSDLSRENCGFDFAMASGNEGNAFQIESSVRFLEGRGFQTVGTLLLAERLDFESKPLYNLTVVVSDRGVPQRSSSVAAVITIGDVNDNPPVFTRAEYTVSLSEGAASGTEIMRLTATDPDSTPYAEVQYTISSGDEINLFSIDQWTGALRLEQTLDREHQSMHTVIIQATDGHGHFALAPVIIEVKDVNDNHPFFPVEVLTASIRENQPANSAVTVLHAIDHDTGVFGQLKYYMVERSGKGKDSFVVDQSSGEIRSKITFDYEKVNSFNFEALAVDSGNHSATVTVQVFVTGEDEYNPLFTSTEFSFEVPEGAKKGQSIGQVQAQDEDGGVDGVVLYSLTSNSPYFDVNKTTGVIFLKLDSSSSSSGSSRAKRETRVMTLDVKAHGLLDTSRSATAQLSIDVTNTNFGLTADVNILLIIIIAVSLGVIILLVVLAVVIFLVKTRRQKKSEDTRNRTPASETALKKLDECPSGPGGDNIYHQTLPGYVADQGGAGGGPYPRGGSLDPSHSSGRGSAEAAEDDEIRMINEYPRVASITSSMQEHISARGPDSGIQQDADQLSDISCEPAALEGSTWFKGKKLGGSLSGTLLSGQLPVYRDEGGGYLGVSRGLNISLPKDYPFPEDGKPSVDGSLTAIVASDEELRGSYNWDYLLNWCPQFQPLANVFTEIARLKDETTQQSQNPRQPFQPKPKMDPKPRIDPPPLITSVAHPGAMTVPPKVPVIGRTFPHLSSLRRSPISHEGSISSAAMSPSFSPSLSPLAARSPAVSPFGVNQGPSASMISTREPSLEQSPDHEMRI</sequence>
<evidence type="ECO:0000256" key="8">
    <source>
        <dbReference type="ARBA" id="ARBA00022989"/>
    </source>
</evidence>
<evidence type="ECO:0000256" key="7">
    <source>
        <dbReference type="ARBA" id="ARBA00022889"/>
    </source>
</evidence>
<dbReference type="CDD" id="cd12087">
    <property type="entry name" value="TM_EGFR-like"/>
    <property type="match status" value="1"/>
</dbReference>
<feature type="domain" description="Cadherin" evidence="14">
    <location>
        <begin position="1051"/>
        <end position="1167"/>
    </location>
</feature>
<evidence type="ECO:0000256" key="6">
    <source>
        <dbReference type="ARBA" id="ARBA00022837"/>
    </source>
</evidence>
<dbReference type="GO" id="GO:0007163">
    <property type="term" value="P:establishment or maintenance of cell polarity"/>
    <property type="evidence" value="ECO:0007669"/>
    <property type="project" value="UniProtKB-ARBA"/>
</dbReference>
<feature type="domain" description="Cadherin" evidence="14">
    <location>
        <begin position="164"/>
        <end position="262"/>
    </location>
</feature>
<dbReference type="GO" id="GO:0009653">
    <property type="term" value="P:anatomical structure morphogenesis"/>
    <property type="evidence" value="ECO:0007669"/>
    <property type="project" value="UniProtKB-ARBA"/>
</dbReference>
<evidence type="ECO:0000313" key="16">
    <source>
        <dbReference type="Proteomes" id="UP001311232"/>
    </source>
</evidence>
<comment type="caution">
    <text evidence="15">The sequence shown here is derived from an EMBL/GenBank/DDBJ whole genome shotgun (WGS) entry which is preliminary data.</text>
</comment>
<dbReference type="Pfam" id="PF00028">
    <property type="entry name" value="Cadherin"/>
    <property type="match status" value="13"/>
</dbReference>
<dbReference type="FunFam" id="2.60.40.60:FF:000035">
    <property type="entry name" value="Protocadherin Fat 3"/>
    <property type="match status" value="1"/>
</dbReference>
<feature type="domain" description="Cadherin" evidence="14">
    <location>
        <begin position="741"/>
        <end position="845"/>
    </location>
</feature>
<keyword evidence="16" id="KW-1185">Reference proteome</keyword>
<dbReference type="GO" id="GO:0005509">
    <property type="term" value="F:calcium ion binding"/>
    <property type="evidence" value="ECO:0007669"/>
    <property type="project" value="UniProtKB-UniRule"/>
</dbReference>
<keyword evidence="10" id="KW-0325">Glycoprotein</keyword>
<dbReference type="InterPro" id="IPR015919">
    <property type="entry name" value="Cadherin-like_sf"/>
</dbReference>
<dbReference type="InterPro" id="IPR002126">
    <property type="entry name" value="Cadherin-like_dom"/>
</dbReference>
<dbReference type="PROSITE" id="PS50268">
    <property type="entry name" value="CADHERIN_2"/>
    <property type="match status" value="14"/>
</dbReference>
<evidence type="ECO:0000256" key="1">
    <source>
        <dbReference type="ARBA" id="ARBA00004251"/>
    </source>
</evidence>
<dbReference type="SMART" id="SM00112">
    <property type="entry name" value="CA"/>
    <property type="match status" value="14"/>
</dbReference>
<evidence type="ECO:0000256" key="3">
    <source>
        <dbReference type="ARBA" id="ARBA00022692"/>
    </source>
</evidence>
<feature type="domain" description="Cadherin" evidence="14">
    <location>
        <begin position="946"/>
        <end position="1050"/>
    </location>
</feature>
<keyword evidence="2" id="KW-1003">Cell membrane</keyword>
<feature type="domain" description="Cadherin" evidence="14">
    <location>
        <begin position="32"/>
        <end position="130"/>
    </location>
</feature>
<evidence type="ECO:0000256" key="12">
    <source>
        <dbReference type="SAM" id="MobiDB-lite"/>
    </source>
</evidence>
<dbReference type="GO" id="GO:0007156">
    <property type="term" value="P:homophilic cell adhesion via plasma membrane adhesion molecules"/>
    <property type="evidence" value="ECO:0007669"/>
    <property type="project" value="InterPro"/>
</dbReference>
<proteinExistence type="predicted"/>
<feature type="domain" description="Cadherin" evidence="14">
    <location>
        <begin position="365"/>
        <end position="468"/>
    </location>
</feature>
<keyword evidence="5" id="KW-0677">Repeat</keyword>
<dbReference type="FunFam" id="2.60.40.60:FF:000140">
    <property type="entry name" value="Dachsous cadherin-related 1"/>
    <property type="match status" value="1"/>
</dbReference>
<evidence type="ECO:0000256" key="5">
    <source>
        <dbReference type="ARBA" id="ARBA00022737"/>
    </source>
</evidence>
<evidence type="ECO:0000259" key="14">
    <source>
        <dbReference type="PROSITE" id="PS50268"/>
    </source>
</evidence>
<feature type="region of interest" description="Disordered" evidence="12">
    <location>
        <begin position="1807"/>
        <end position="1872"/>
    </location>
</feature>
<dbReference type="SUPFAM" id="SSF49313">
    <property type="entry name" value="Cadherin-like"/>
    <property type="match status" value="14"/>
</dbReference>
<dbReference type="PRINTS" id="PR00205">
    <property type="entry name" value="CADHERIN"/>
</dbReference>
<keyword evidence="4" id="KW-0732">Signal</keyword>
<evidence type="ECO:0000256" key="4">
    <source>
        <dbReference type="ARBA" id="ARBA00022729"/>
    </source>
</evidence>
<organism evidence="15 16">
    <name type="scientific">Crenichthys baileyi</name>
    <name type="common">White River springfish</name>
    <dbReference type="NCBI Taxonomy" id="28760"/>
    <lineage>
        <taxon>Eukaryota</taxon>
        <taxon>Metazoa</taxon>
        <taxon>Chordata</taxon>
        <taxon>Craniata</taxon>
        <taxon>Vertebrata</taxon>
        <taxon>Euteleostomi</taxon>
        <taxon>Actinopterygii</taxon>
        <taxon>Neopterygii</taxon>
        <taxon>Teleostei</taxon>
        <taxon>Neoteleostei</taxon>
        <taxon>Acanthomorphata</taxon>
        <taxon>Ovalentaria</taxon>
        <taxon>Atherinomorphae</taxon>
        <taxon>Cyprinodontiformes</taxon>
        <taxon>Goodeidae</taxon>
        <taxon>Crenichthys</taxon>
    </lineage>
</organism>
<dbReference type="CDD" id="cd11304">
    <property type="entry name" value="Cadherin_repeat"/>
    <property type="match status" value="13"/>
</dbReference>
<keyword evidence="3 13" id="KW-0812">Transmembrane</keyword>
<feature type="domain" description="Cadherin" evidence="14">
    <location>
        <begin position="1376"/>
        <end position="1489"/>
    </location>
</feature>
<feature type="domain" description="Cadherin" evidence="14">
    <location>
        <begin position="469"/>
        <end position="573"/>
    </location>
</feature>
<evidence type="ECO:0000256" key="10">
    <source>
        <dbReference type="ARBA" id="ARBA00023180"/>
    </source>
</evidence>
<keyword evidence="7" id="KW-0130">Cell adhesion</keyword>
<keyword evidence="9 13" id="KW-0472">Membrane</keyword>
<feature type="transmembrane region" description="Helical" evidence="13">
    <location>
        <begin position="1490"/>
        <end position="1516"/>
    </location>
</feature>
<protein>
    <recommendedName>
        <fullName evidence="14">Cadherin domain-containing protein</fullName>
    </recommendedName>
</protein>
<keyword evidence="6 11" id="KW-0106">Calcium</keyword>
<feature type="compositionally biased region" description="Polar residues" evidence="12">
    <location>
        <begin position="1848"/>
        <end position="1864"/>
    </location>
</feature>
<dbReference type="InterPro" id="IPR039808">
    <property type="entry name" value="Cadherin"/>
</dbReference>
<dbReference type="FunFam" id="2.60.40.60:FF:000158">
    <property type="entry name" value="Dachsous cadherin-related 1"/>
    <property type="match status" value="1"/>
</dbReference>
<dbReference type="GO" id="GO:0016342">
    <property type="term" value="C:catenin complex"/>
    <property type="evidence" value="ECO:0007669"/>
    <property type="project" value="TreeGrafter"/>
</dbReference>
<dbReference type="FunFam" id="2.60.40.60:FF:000020">
    <property type="entry name" value="Dachsous cadherin-related 1b"/>
    <property type="match status" value="6"/>
</dbReference>
<feature type="domain" description="Cadherin" evidence="14">
    <location>
        <begin position="845"/>
        <end position="945"/>
    </location>
</feature>
<gene>
    <name evidence="15" type="ORF">CRENBAI_018276</name>
</gene>
<comment type="subcellular location">
    <subcellularLocation>
        <location evidence="1">Cell membrane</location>
        <topology evidence="1">Single-pass type I membrane protein</topology>
    </subcellularLocation>
</comment>
<name>A0AAV9RX75_9TELE</name>
<feature type="compositionally biased region" description="Low complexity" evidence="12">
    <location>
        <begin position="1817"/>
        <end position="1843"/>
    </location>
</feature>
<evidence type="ECO:0000256" key="11">
    <source>
        <dbReference type="PROSITE-ProRule" id="PRU00043"/>
    </source>
</evidence>
<feature type="region of interest" description="Disordered" evidence="12">
    <location>
        <begin position="1748"/>
        <end position="1791"/>
    </location>
</feature>
<evidence type="ECO:0000256" key="9">
    <source>
        <dbReference type="ARBA" id="ARBA00023136"/>
    </source>
</evidence>
<feature type="domain" description="Cadherin" evidence="14">
    <location>
        <begin position="590"/>
        <end position="675"/>
    </location>
</feature>
<feature type="domain" description="Cadherin" evidence="14">
    <location>
        <begin position="1271"/>
        <end position="1375"/>
    </location>
</feature>
<dbReference type="EMBL" id="JAHHUM010001197">
    <property type="protein sequence ID" value="KAK5613647.1"/>
    <property type="molecule type" value="Genomic_DNA"/>
</dbReference>
<dbReference type="Gene3D" id="2.60.40.60">
    <property type="entry name" value="Cadherins"/>
    <property type="match status" value="14"/>
</dbReference>
<dbReference type="FunFam" id="2.60.40.60:FF:000116">
    <property type="entry name" value="Dachsous cadherin-related 2"/>
    <property type="match status" value="1"/>
</dbReference>
<accession>A0AAV9RX75</accession>
<reference evidence="15 16" key="1">
    <citation type="submission" date="2021-06" db="EMBL/GenBank/DDBJ databases">
        <authorList>
            <person name="Palmer J.M."/>
        </authorList>
    </citation>
    <scope>NUCLEOTIDE SEQUENCE [LARGE SCALE GENOMIC DNA]</scope>
    <source>
        <strain evidence="15 16">MEX-2019</strain>
        <tissue evidence="15">Muscle</tissue>
    </source>
</reference>
<dbReference type="InterPro" id="IPR020894">
    <property type="entry name" value="Cadherin_CS"/>
</dbReference>
<evidence type="ECO:0000313" key="15">
    <source>
        <dbReference type="EMBL" id="KAK5613647.1"/>
    </source>
</evidence>
<dbReference type="GO" id="GO:0045296">
    <property type="term" value="F:cadherin binding"/>
    <property type="evidence" value="ECO:0007669"/>
    <property type="project" value="TreeGrafter"/>
</dbReference>
<dbReference type="GO" id="GO:0008013">
    <property type="term" value="F:beta-catenin binding"/>
    <property type="evidence" value="ECO:0007669"/>
    <property type="project" value="TreeGrafter"/>
</dbReference>
<dbReference type="Proteomes" id="UP001311232">
    <property type="component" value="Unassembled WGS sequence"/>
</dbReference>